<dbReference type="RefSeq" id="XP_016438212.2">
    <property type="nucleotide sequence ID" value="XM_016582726.2"/>
</dbReference>
<comment type="subcellular location">
    <subcellularLocation>
        <location evidence="2">Membrane</location>
        <topology evidence="2">Multi-pass membrane protein</topology>
    </subcellularLocation>
    <subcellularLocation>
        <location evidence="1">Plastid</location>
        <location evidence="1">Chloroplast envelope</location>
    </subcellularLocation>
</comment>
<dbReference type="Proteomes" id="UP000790787">
    <property type="component" value="Chromosome 10"/>
</dbReference>
<dbReference type="InterPro" id="IPR038770">
    <property type="entry name" value="Na+/solute_symporter_sf"/>
</dbReference>
<proteinExistence type="inferred from homology"/>
<protein>
    <submittedName>
        <fullName evidence="8">Sodium/metabolite cotransporter BASS2, chloroplastic isoform X2</fullName>
    </submittedName>
</protein>
<keyword evidence="5" id="KW-1133">Transmembrane helix</keyword>
<evidence type="ECO:0000256" key="2">
    <source>
        <dbReference type="ARBA" id="ARBA00004141"/>
    </source>
</evidence>
<keyword evidence="6" id="KW-0472">Membrane</keyword>
<dbReference type="PANTHER" id="PTHR10361:SF66">
    <property type="entry name" value="OS12G0170300 PROTEIN"/>
    <property type="match status" value="1"/>
</dbReference>
<evidence type="ECO:0000256" key="5">
    <source>
        <dbReference type="ARBA" id="ARBA00022989"/>
    </source>
</evidence>
<dbReference type="GeneID" id="107764188"/>
<sequence>MTLSLCFFPPFSYKKDRPRIPFKNYIISTRPKMSRQRVLTVNCVEENSHNNLPAAVVQVKSRWEEWLSTAASLYPVYVTVGGIVACLRPSTFSWCVNAGPTSYSLALGFIMLSMGLTLELKDLFNLFLQRPLSVTLIAQGDVPLSVVMTLCTTLGAVVLTPFLTMILAGTYVPVDAIKLSISTLQVVVAPILLGSYLQSKFPRAVKMVTPFAPLLAVLTSSLLACSVFSENVVRLRSSMVGMSVSSDLSLFHRAQAILASEYGAIVISVLLLHSAGFLVGYLAAAFGGFGEPQRRAISIEVGMQNSSLGVVLATAHFASPLVALPPAMSAVIMNIMGSTLGFFWRYIDPCDSKTSVEATDKS</sequence>
<organism evidence="7 8">
    <name type="scientific">Nicotiana tabacum</name>
    <name type="common">Common tobacco</name>
    <dbReference type="NCBI Taxonomy" id="4097"/>
    <lineage>
        <taxon>Eukaryota</taxon>
        <taxon>Viridiplantae</taxon>
        <taxon>Streptophyta</taxon>
        <taxon>Embryophyta</taxon>
        <taxon>Tracheophyta</taxon>
        <taxon>Spermatophyta</taxon>
        <taxon>Magnoliopsida</taxon>
        <taxon>eudicotyledons</taxon>
        <taxon>Gunneridae</taxon>
        <taxon>Pentapetalae</taxon>
        <taxon>asterids</taxon>
        <taxon>lamiids</taxon>
        <taxon>Solanales</taxon>
        <taxon>Solanaceae</taxon>
        <taxon>Nicotianoideae</taxon>
        <taxon>Nicotianeae</taxon>
        <taxon>Nicotiana</taxon>
    </lineage>
</organism>
<evidence type="ECO:0000256" key="3">
    <source>
        <dbReference type="ARBA" id="ARBA00006528"/>
    </source>
</evidence>
<comment type="similarity">
    <text evidence="3">Belongs to the bile acid:sodium symporter (BASS) (TC 2.A.28) family.</text>
</comment>
<dbReference type="RefSeq" id="XP_016438212.1">
    <property type="nucleotide sequence ID" value="XM_016582726.1"/>
</dbReference>
<dbReference type="Gene3D" id="1.20.1530.20">
    <property type="match status" value="2"/>
</dbReference>
<evidence type="ECO:0000256" key="6">
    <source>
        <dbReference type="ARBA" id="ARBA00023136"/>
    </source>
</evidence>
<keyword evidence="4" id="KW-0812">Transmembrane</keyword>
<gene>
    <name evidence="8" type="primary">LOC107764188</name>
</gene>
<dbReference type="GO" id="GO:0009941">
    <property type="term" value="C:chloroplast envelope"/>
    <property type="evidence" value="ECO:0007669"/>
    <property type="project" value="UniProtKB-SubCell"/>
</dbReference>
<keyword evidence="7" id="KW-1185">Reference proteome</keyword>
<dbReference type="GO" id="GO:0016020">
    <property type="term" value="C:membrane"/>
    <property type="evidence" value="ECO:0007669"/>
    <property type="project" value="UniProtKB-SubCell"/>
</dbReference>
<reference evidence="8" key="2">
    <citation type="submission" date="2025-08" db="UniProtKB">
        <authorList>
            <consortium name="RefSeq"/>
        </authorList>
    </citation>
    <scope>IDENTIFICATION</scope>
    <source>
        <tissue evidence="8">Leaf</tissue>
    </source>
</reference>
<dbReference type="OrthoDB" id="203097at2759"/>
<evidence type="ECO:0000256" key="1">
    <source>
        <dbReference type="ARBA" id="ARBA00004119"/>
    </source>
</evidence>
<name>A0A1S3XEA4_TOBAC</name>
<evidence type="ECO:0000313" key="8">
    <source>
        <dbReference type="RefSeq" id="XP_016438212.2"/>
    </source>
</evidence>
<dbReference type="AlphaFoldDB" id="A0A1S3XEA4"/>
<evidence type="ECO:0000313" key="7">
    <source>
        <dbReference type="Proteomes" id="UP000790787"/>
    </source>
</evidence>
<dbReference type="InterPro" id="IPR002657">
    <property type="entry name" value="BilAc:Na_symport/Acr3"/>
</dbReference>
<reference evidence="7" key="1">
    <citation type="journal article" date="2014" name="Nat. Commun.">
        <title>The tobacco genome sequence and its comparison with those of tomato and potato.</title>
        <authorList>
            <person name="Sierro N."/>
            <person name="Battey J.N."/>
            <person name="Ouadi S."/>
            <person name="Bakaher N."/>
            <person name="Bovet L."/>
            <person name="Willig A."/>
            <person name="Goepfert S."/>
            <person name="Peitsch M.C."/>
            <person name="Ivanov N.V."/>
        </authorList>
    </citation>
    <scope>NUCLEOTIDE SEQUENCE [LARGE SCALE GENOMIC DNA]</scope>
</reference>
<evidence type="ECO:0000256" key="4">
    <source>
        <dbReference type="ARBA" id="ARBA00022692"/>
    </source>
</evidence>
<dbReference type="InterPro" id="IPR004710">
    <property type="entry name" value="Bilac:Na_transpt"/>
</dbReference>
<dbReference type="PANTHER" id="PTHR10361">
    <property type="entry name" value="SODIUM-BILE ACID COTRANSPORTER"/>
    <property type="match status" value="1"/>
</dbReference>
<dbReference type="Pfam" id="PF01758">
    <property type="entry name" value="SBF"/>
    <property type="match status" value="1"/>
</dbReference>
<accession>A0A1S3XEA4</accession>